<evidence type="ECO:0000313" key="1">
    <source>
        <dbReference type="EMBL" id="KAK5770750.1"/>
    </source>
</evidence>
<protein>
    <submittedName>
        <fullName evidence="1">Uncharacterized protein</fullName>
    </submittedName>
</protein>
<reference evidence="1 2" key="1">
    <citation type="submission" date="2023-03" db="EMBL/GenBank/DDBJ databases">
        <title>WGS of Gossypium arboreum.</title>
        <authorList>
            <person name="Yu D."/>
        </authorList>
    </citation>
    <scope>NUCLEOTIDE SEQUENCE [LARGE SCALE GENOMIC DNA]</scope>
    <source>
        <tissue evidence="1">Leaf</tissue>
    </source>
</reference>
<keyword evidence="2" id="KW-1185">Reference proteome</keyword>
<gene>
    <name evidence="1" type="ORF">PVK06_046903</name>
</gene>
<name>A0ABR0MDX4_GOSAR</name>
<proteinExistence type="predicted"/>
<accession>A0ABR0MDX4</accession>
<dbReference type="Proteomes" id="UP001358586">
    <property type="component" value="Chromosome 13"/>
</dbReference>
<comment type="caution">
    <text evidence="1">The sequence shown here is derived from an EMBL/GenBank/DDBJ whole genome shotgun (WGS) entry which is preliminary data.</text>
</comment>
<dbReference type="EMBL" id="JARKNE010000013">
    <property type="protein sequence ID" value="KAK5770750.1"/>
    <property type="molecule type" value="Genomic_DNA"/>
</dbReference>
<sequence>MYGRTEGRTWERWRLLKTGTYGGTGREARLRRKARESPKFNQLDTRIDAPLKDFQERIKNEVRSEVRSKFHSKLHSLFEQYFSQTPPTVVTGLIPNKRKGILDESPPGFPSREQFVVSPIPDLRHTGVSSRVSNLDVGSTLFRVDCLHFYGSNFRGWWFKFEKYFESEGVGNHARVRMGGLHRVTWDLYAKDLNERFGSDSFLDPMAKLVSLRQQGFADQFHDRFRSQGHNTMRFSTLIDQSEVIVLVDSGSTQFCGLQSS</sequence>
<organism evidence="1 2">
    <name type="scientific">Gossypium arboreum</name>
    <name type="common">Tree cotton</name>
    <name type="synonym">Gossypium nanking</name>
    <dbReference type="NCBI Taxonomy" id="29729"/>
    <lineage>
        <taxon>Eukaryota</taxon>
        <taxon>Viridiplantae</taxon>
        <taxon>Streptophyta</taxon>
        <taxon>Embryophyta</taxon>
        <taxon>Tracheophyta</taxon>
        <taxon>Spermatophyta</taxon>
        <taxon>Magnoliopsida</taxon>
        <taxon>eudicotyledons</taxon>
        <taxon>Gunneridae</taxon>
        <taxon>Pentapetalae</taxon>
        <taxon>rosids</taxon>
        <taxon>malvids</taxon>
        <taxon>Malvales</taxon>
        <taxon>Malvaceae</taxon>
        <taxon>Malvoideae</taxon>
        <taxon>Gossypium</taxon>
    </lineage>
</organism>
<evidence type="ECO:0000313" key="2">
    <source>
        <dbReference type="Proteomes" id="UP001358586"/>
    </source>
</evidence>